<evidence type="ECO:0000256" key="1">
    <source>
        <dbReference type="ARBA" id="ARBA00002747"/>
    </source>
</evidence>
<feature type="chain" id="PRO_5019567943" description="Angiotensinogen" evidence="16">
    <location>
        <begin position="20"/>
        <end position="461"/>
    </location>
</feature>
<dbReference type="InterPro" id="IPR000215">
    <property type="entry name" value="Serpin_fam"/>
</dbReference>
<dbReference type="InterPro" id="IPR036186">
    <property type="entry name" value="Serpin_sf"/>
</dbReference>
<name>A0A444UJX8_ACIRT</name>
<dbReference type="SUPFAM" id="SSF56574">
    <property type="entry name" value="Serpins"/>
    <property type="match status" value="1"/>
</dbReference>
<evidence type="ECO:0000256" key="5">
    <source>
        <dbReference type="ARBA" id="ARBA00022525"/>
    </source>
</evidence>
<keyword evidence="19" id="KW-1185">Reference proteome</keyword>
<evidence type="ECO:0000256" key="9">
    <source>
        <dbReference type="ARBA" id="ARBA00023180"/>
    </source>
</evidence>
<keyword evidence="7" id="KW-0838">Vasoactive</keyword>
<dbReference type="Proteomes" id="UP000289886">
    <property type="component" value="Unassembled WGS sequence"/>
</dbReference>
<reference evidence="18 19" key="1">
    <citation type="submission" date="2019-01" db="EMBL/GenBank/DDBJ databases">
        <title>Draft Genome and Complete Hox-Cluster Characterization of the Sterlet Sturgeon (Acipenser ruthenus).</title>
        <authorList>
            <person name="Wei Q."/>
        </authorList>
    </citation>
    <scope>NUCLEOTIDE SEQUENCE [LARGE SCALE GENOMIC DNA]</scope>
    <source>
        <strain evidence="18">WHYD16114868_AA</strain>
        <tissue evidence="18">Blood</tissue>
    </source>
</reference>
<dbReference type="GO" id="GO:0005615">
    <property type="term" value="C:extracellular space"/>
    <property type="evidence" value="ECO:0007669"/>
    <property type="project" value="InterPro"/>
</dbReference>
<gene>
    <name evidence="18" type="ORF">EOD39_12864</name>
</gene>
<dbReference type="InterPro" id="IPR042178">
    <property type="entry name" value="Serpin_sf_1"/>
</dbReference>
<feature type="signal peptide" evidence="16">
    <location>
        <begin position="1"/>
        <end position="19"/>
    </location>
</feature>
<dbReference type="PANTHER" id="PTHR11461">
    <property type="entry name" value="SERINE PROTEASE INHIBITOR, SERPIN"/>
    <property type="match status" value="1"/>
</dbReference>
<dbReference type="InterPro" id="IPR023796">
    <property type="entry name" value="Serpin_dom"/>
</dbReference>
<evidence type="ECO:0000256" key="13">
    <source>
        <dbReference type="ARBA" id="ARBA00033182"/>
    </source>
</evidence>
<evidence type="ECO:0000256" key="6">
    <source>
        <dbReference type="ARBA" id="ARBA00022729"/>
    </source>
</evidence>
<evidence type="ECO:0000256" key="16">
    <source>
        <dbReference type="SAM" id="SignalP"/>
    </source>
</evidence>
<dbReference type="GO" id="GO:0042981">
    <property type="term" value="P:regulation of apoptotic process"/>
    <property type="evidence" value="ECO:0007669"/>
    <property type="project" value="TreeGrafter"/>
</dbReference>
<organism evidence="18 19">
    <name type="scientific">Acipenser ruthenus</name>
    <name type="common">Sterlet sturgeon</name>
    <dbReference type="NCBI Taxonomy" id="7906"/>
    <lineage>
        <taxon>Eukaryota</taxon>
        <taxon>Metazoa</taxon>
        <taxon>Chordata</taxon>
        <taxon>Craniata</taxon>
        <taxon>Vertebrata</taxon>
        <taxon>Euteleostomi</taxon>
        <taxon>Actinopterygii</taxon>
        <taxon>Chondrostei</taxon>
        <taxon>Acipenseriformes</taxon>
        <taxon>Acipenseridae</taxon>
        <taxon>Acipenser</taxon>
    </lineage>
</organism>
<evidence type="ECO:0000256" key="11">
    <source>
        <dbReference type="ARBA" id="ARBA00029380"/>
    </source>
</evidence>
<comment type="subcellular location">
    <subcellularLocation>
        <location evidence="2">Secreted</location>
    </subcellularLocation>
</comment>
<evidence type="ECO:0000313" key="18">
    <source>
        <dbReference type="EMBL" id="RXM35492.1"/>
    </source>
</evidence>
<evidence type="ECO:0000256" key="8">
    <source>
        <dbReference type="ARBA" id="ARBA00023157"/>
    </source>
</evidence>
<dbReference type="PROSITE" id="PS00284">
    <property type="entry name" value="SERPIN"/>
    <property type="match status" value="1"/>
</dbReference>
<dbReference type="OrthoDB" id="7817921at2759"/>
<dbReference type="SMART" id="SM00093">
    <property type="entry name" value="SERPIN"/>
    <property type="match status" value="1"/>
</dbReference>
<dbReference type="Gene3D" id="2.30.39.10">
    <property type="entry name" value="Alpha-1-antitrypsin, domain 1"/>
    <property type="match status" value="1"/>
</dbReference>
<evidence type="ECO:0000256" key="12">
    <source>
        <dbReference type="ARBA" id="ARBA00029391"/>
    </source>
</evidence>
<dbReference type="PANTHER" id="PTHR11461:SF13">
    <property type="entry name" value="ANGIOTENSINOGEN"/>
    <property type="match status" value="1"/>
</dbReference>
<dbReference type="InterPro" id="IPR042185">
    <property type="entry name" value="Serpin_sf_2"/>
</dbReference>
<sequence length="461" mass="51370">MHNTLKTLFFLSCISLVASNRVYVHPFNLFAYGNSSCETVEGQDEKLPDKMTFVPTPIELQNGSEPGSPIQRGSSGTKQEVTQHTYVLAGLQNMLGLRMYSAMSKQKKTGNILFSPVNSFGTLVTLYLGASKHTATRLQHLIGIVKETDKENCTSPIDGHKVLHALQNINSLIDGSSDELTTVVWTFLNTGIKLSEEFVKGIQDFSDHSYLRAVHFSNPQHAESLVNSFVEATSSRKVKSLFNAIDSSTDLLFASYVHFKGKWKKAFEPHLTEMQEFWTDDTTKVAVPLMSQSGVFQYFSDKNRNCIVIKLPFSKKAYMLLVLSIKGTDLNHIEALLTSDVISEWQHNLKKGFVHLSLPKFSMGTVSDLKEILTNIKLPDLLGKSSDFTKLSNKEHLTIDKVLNKVIFEVTEEGSENHADSQDSIPTPLELKINKPFFFAVVEGNSDALLLLGRITNPSSN</sequence>
<dbReference type="GO" id="GO:0004867">
    <property type="term" value="F:serine-type endopeptidase inhibitor activity"/>
    <property type="evidence" value="ECO:0007669"/>
    <property type="project" value="InterPro"/>
</dbReference>
<dbReference type="GO" id="GO:0003081">
    <property type="term" value="P:regulation of systemic arterial blood pressure by renin-angiotensin"/>
    <property type="evidence" value="ECO:0007669"/>
    <property type="project" value="InterPro"/>
</dbReference>
<keyword evidence="10" id="KW-0839">Vasoconstrictor</keyword>
<keyword evidence="8" id="KW-1015">Disulfide bond</keyword>
<accession>A0A444UJX8</accession>
<dbReference type="EMBL" id="SCEB01214408">
    <property type="protein sequence ID" value="RXM35492.1"/>
    <property type="molecule type" value="Genomic_DNA"/>
</dbReference>
<evidence type="ECO:0000256" key="3">
    <source>
        <dbReference type="ARBA" id="ARBA00009500"/>
    </source>
</evidence>
<comment type="similarity">
    <text evidence="3 15">Belongs to the serpin family.</text>
</comment>
<dbReference type="Gene3D" id="3.30.497.10">
    <property type="entry name" value="Antithrombin, subunit I, domain 2"/>
    <property type="match status" value="1"/>
</dbReference>
<proteinExistence type="inferred from homology"/>
<keyword evidence="5" id="KW-0964">Secreted</keyword>
<evidence type="ECO:0000259" key="17">
    <source>
        <dbReference type="SMART" id="SM00093"/>
    </source>
</evidence>
<keyword evidence="6 16" id="KW-0732">Signal</keyword>
<dbReference type="AlphaFoldDB" id="A0A444UJX8"/>
<comment type="function">
    <text evidence="11">Stimulates aldosterone release.</text>
</comment>
<dbReference type="InterPro" id="IPR000227">
    <property type="entry name" value="Angiotensinogen"/>
</dbReference>
<comment type="function">
    <text evidence="14">Acts directly on vascular smooth muscle as a potent vasoconstrictor, affects cardiac contractility and heart rate through its action on the sympathetic nervous system, and alters renal sodium and water absorption through its ability to stimulate the zona glomerulosa cells of the adrenal cortex to synthesize and secrete aldosterone. Acts by binding to angiotensin receptors AGTR1 and AGTR2. Also binds the DEAR/FBXW7-AS1 receptor.</text>
</comment>
<keyword evidence="9" id="KW-0325">Glycoprotein</keyword>
<comment type="caution">
    <text evidence="18">The sequence shown here is derived from an EMBL/GenBank/DDBJ whole genome shotgun (WGS) entry which is preliminary data.</text>
</comment>
<feature type="domain" description="Serpin" evidence="17">
    <location>
        <begin position="97"/>
        <end position="458"/>
    </location>
</feature>
<dbReference type="GO" id="GO:0042310">
    <property type="term" value="P:vasoconstriction"/>
    <property type="evidence" value="ECO:0007669"/>
    <property type="project" value="UniProtKB-KW"/>
</dbReference>
<comment type="function">
    <text evidence="1">Essential component of the renin-angiotensin system (RAS), a potent regulator of blood pressure, body fluid and electrolyte homeostasis.</text>
</comment>
<evidence type="ECO:0000256" key="10">
    <source>
        <dbReference type="ARBA" id="ARBA00023322"/>
    </source>
</evidence>
<evidence type="ECO:0000256" key="2">
    <source>
        <dbReference type="ARBA" id="ARBA00004613"/>
    </source>
</evidence>
<evidence type="ECO:0000313" key="19">
    <source>
        <dbReference type="Proteomes" id="UP000289886"/>
    </source>
</evidence>
<dbReference type="InterPro" id="IPR023795">
    <property type="entry name" value="Serpin_CS"/>
</dbReference>
<evidence type="ECO:0000256" key="15">
    <source>
        <dbReference type="RuleBase" id="RU000411"/>
    </source>
</evidence>
<dbReference type="PRINTS" id="PR00654">
    <property type="entry name" value="ANGIOTENSNGN"/>
</dbReference>
<protein>
    <recommendedName>
        <fullName evidence="4">Angiotensinogen</fullName>
    </recommendedName>
    <alternativeName>
        <fullName evidence="13">Serpin A8</fullName>
    </alternativeName>
</protein>
<dbReference type="Pfam" id="PF00079">
    <property type="entry name" value="Serpin"/>
    <property type="match status" value="1"/>
</dbReference>
<evidence type="ECO:0000256" key="4">
    <source>
        <dbReference type="ARBA" id="ARBA00015105"/>
    </source>
</evidence>
<comment type="function">
    <text evidence="12">Is a ligand for the G-protein coupled receptor MAS1. Has vasodilator and antidiuretic effects. Has an antithrombotic effect that involves MAS1-mediated release of nitric oxide from platelets.</text>
</comment>
<evidence type="ECO:0000256" key="7">
    <source>
        <dbReference type="ARBA" id="ARBA00022858"/>
    </source>
</evidence>
<evidence type="ECO:0000256" key="14">
    <source>
        <dbReference type="ARBA" id="ARBA00046068"/>
    </source>
</evidence>